<protein>
    <recommendedName>
        <fullName evidence="2">Peptidase M11 gametolysin domain-containing protein</fullName>
    </recommendedName>
</protein>
<accession>E1Z552</accession>
<evidence type="ECO:0000313" key="3">
    <source>
        <dbReference type="EMBL" id="EFN59462.1"/>
    </source>
</evidence>
<gene>
    <name evidence="3" type="ORF">CHLNCDRAFT_138049</name>
</gene>
<organism evidence="4">
    <name type="scientific">Chlorella variabilis</name>
    <name type="common">Green alga</name>
    <dbReference type="NCBI Taxonomy" id="554065"/>
    <lineage>
        <taxon>Eukaryota</taxon>
        <taxon>Viridiplantae</taxon>
        <taxon>Chlorophyta</taxon>
        <taxon>core chlorophytes</taxon>
        <taxon>Trebouxiophyceae</taxon>
        <taxon>Chlorellales</taxon>
        <taxon>Chlorellaceae</taxon>
        <taxon>Chlorella clade</taxon>
        <taxon>Chlorella</taxon>
    </lineage>
</organism>
<dbReference type="InParanoid" id="E1Z552"/>
<dbReference type="SUPFAM" id="SSF55486">
    <property type="entry name" value="Metalloproteases ('zincins'), catalytic domain"/>
    <property type="match status" value="1"/>
</dbReference>
<sequence>MSPSSLLAALCVLLVLRALPSTSGSRLHLHTPKLKALTCRAKIVTSDVLGERKAKRWLEVRTGFNERVLVLETKPGDFGGIRSGQEVEMEGVWLSRGAGGWRAVSGFTSAQSSYTFVSTKIKAKKGGTKMAATAATVDTVQVAADRPIGEPHGGGMVAAAATAPAPIPVKIVTNKIFSRSISTIVIPLAGVNPDGTACTGTSLPKWDSAAVRRMVFQELSGANISVGTTFNKCSFKRSVLNITNSMVTEIVKLPCVGESWGVPWSFSKCDFDDFNGWADAADAQLRASGLPLDKYPYRVYMLPPATCPFVGLGYVGCDFSYDCRSWISGDFWATPQVVVHEMSHNLFLGHAGAYTPDGSFDEYADSGCLMGYCCHDRCPNLPHSWQLGWQTVKQLDELSLRAGQTVAFNISAQDASPQSGLRLNASWARGGGDPVFVSFRRRSAGSPDKSLDLSLTGKVLVHTSPLANTFDAAFTTFRAALSVGQTWTGVAGGTAKFVLKYRRSLGGGGSAEVTICRKSPNGLETKASCTAGLNYDCNGLIGTADTACRKLLGLRPRRRSLLADDPAGTWAAAAAASEQGQASQRAADCVGF</sequence>
<feature type="signal peptide" evidence="1">
    <location>
        <begin position="1"/>
        <end position="24"/>
    </location>
</feature>
<name>E1Z552_CHLVA</name>
<proteinExistence type="predicted"/>
<evidence type="ECO:0000256" key="1">
    <source>
        <dbReference type="SAM" id="SignalP"/>
    </source>
</evidence>
<reference evidence="3 4" key="1">
    <citation type="journal article" date="2010" name="Plant Cell">
        <title>The Chlorella variabilis NC64A genome reveals adaptation to photosymbiosis, coevolution with viruses, and cryptic sex.</title>
        <authorList>
            <person name="Blanc G."/>
            <person name="Duncan G."/>
            <person name="Agarkova I."/>
            <person name="Borodovsky M."/>
            <person name="Gurnon J."/>
            <person name="Kuo A."/>
            <person name="Lindquist E."/>
            <person name="Lucas S."/>
            <person name="Pangilinan J."/>
            <person name="Polle J."/>
            <person name="Salamov A."/>
            <person name="Terry A."/>
            <person name="Yamada T."/>
            <person name="Dunigan D.D."/>
            <person name="Grigoriev I.V."/>
            <person name="Claverie J.M."/>
            <person name="Van Etten J.L."/>
        </authorList>
    </citation>
    <scope>NUCLEOTIDE SEQUENCE [LARGE SCALE GENOMIC DNA]</scope>
    <source>
        <strain evidence="3 4">NC64A</strain>
    </source>
</reference>
<dbReference type="RefSeq" id="XP_005851564.1">
    <property type="nucleotide sequence ID" value="XM_005851502.1"/>
</dbReference>
<dbReference type="Pfam" id="PF05548">
    <property type="entry name" value="Peptidase_M11"/>
    <property type="match status" value="1"/>
</dbReference>
<dbReference type="EMBL" id="GL433836">
    <property type="protein sequence ID" value="EFN59462.1"/>
    <property type="molecule type" value="Genomic_DNA"/>
</dbReference>
<evidence type="ECO:0000313" key="4">
    <source>
        <dbReference type="Proteomes" id="UP000008141"/>
    </source>
</evidence>
<dbReference type="eggNOG" id="ENOG502SQF5">
    <property type="taxonomic scope" value="Eukaryota"/>
</dbReference>
<dbReference type="KEGG" id="cvr:CHLNCDRAFT_138049"/>
<dbReference type="AlphaFoldDB" id="E1Z552"/>
<evidence type="ECO:0000259" key="2">
    <source>
        <dbReference type="Pfam" id="PF05548"/>
    </source>
</evidence>
<feature type="domain" description="Peptidase M11 gametolysin" evidence="2">
    <location>
        <begin position="209"/>
        <end position="473"/>
    </location>
</feature>
<dbReference type="GeneID" id="17358923"/>
<keyword evidence="4" id="KW-1185">Reference proteome</keyword>
<feature type="chain" id="PRO_5003155860" description="Peptidase M11 gametolysin domain-containing protein" evidence="1">
    <location>
        <begin position="25"/>
        <end position="592"/>
    </location>
</feature>
<dbReference type="OrthoDB" id="535741at2759"/>
<keyword evidence="1" id="KW-0732">Signal</keyword>
<dbReference type="InterPro" id="IPR008752">
    <property type="entry name" value="Peptidase_M11"/>
</dbReference>
<dbReference type="Proteomes" id="UP000008141">
    <property type="component" value="Unassembled WGS sequence"/>
</dbReference>
<dbReference type="MEROPS" id="M11.002"/>